<feature type="domain" description="CCAAT-binding factor" evidence="8">
    <location>
        <begin position="489"/>
        <end position="641"/>
    </location>
</feature>
<organism evidence="10 11">
    <name type="scientific">Anopheles stephensi</name>
    <name type="common">Indo-Pakistan malaria mosquito</name>
    <dbReference type="NCBI Taxonomy" id="30069"/>
    <lineage>
        <taxon>Eukaryota</taxon>
        <taxon>Metazoa</taxon>
        <taxon>Ecdysozoa</taxon>
        <taxon>Arthropoda</taxon>
        <taxon>Hexapoda</taxon>
        <taxon>Insecta</taxon>
        <taxon>Pterygota</taxon>
        <taxon>Neoptera</taxon>
        <taxon>Endopterygota</taxon>
        <taxon>Diptera</taxon>
        <taxon>Nematocera</taxon>
        <taxon>Culicoidea</taxon>
        <taxon>Culicidae</taxon>
        <taxon>Anophelinae</taxon>
        <taxon>Anopheles</taxon>
    </lineage>
</organism>
<dbReference type="PANTHER" id="PTHR14428">
    <property type="entry name" value="NUCLEOLAR COMPLEX PROTEIN 3"/>
    <property type="match status" value="1"/>
</dbReference>
<evidence type="ECO:0000256" key="7">
    <source>
        <dbReference type="SAM" id="MobiDB-lite"/>
    </source>
</evidence>
<accession>A0A182YN29</accession>
<evidence type="ECO:0000256" key="1">
    <source>
        <dbReference type="ARBA" id="ARBA00004604"/>
    </source>
</evidence>
<evidence type="ECO:0000256" key="3">
    <source>
        <dbReference type="ARBA" id="ARBA00023054"/>
    </source>
</evidence>
<dbReference type="AlphaFoldDB" id="A0A182YN29"/>
<feature type="region of interest" description="Disordered" evidence="7">
    <location>
        <begin position="104"/>
        <end position="125"/>
    </location>
</feature>
<feature type="region of interest" description="Disordered" evidence="7">
    <location>
        <begin position="1"/>
        <end position="31"/>
    </location>
</feature>
<protein>
    <recommendedName>
        <fullName evidence="6">NOC3-like protein</fullName>
    </recommendedName>
    <alternativeName>
        <fullName evidence="5">Nucleolar complex-associated protein 3-like protein</fullName>
    </alternativeName>
</protein>
<evidence type="ECO:0000313" key="11">
    <source>
        <dbReference type="Proteomes" id="UP000076408"/>
    </source>
</evidence>
<feature type="domain" description="Nucleolar complex-associated protein 3 N-terminal" evidence="9">
    <location>
        <begin position="149"/>
        <end position="242"/>
    </location>
</feature>
<dbReference type="GO" id="GO:0006270">
    <property type="term" value="P:DNA replication initiation"/>
    <property type="evidence" value="ECO:0007669"/>
    <property type="project" value="TreeGrafter"/>
</dbReference>
<reference evidence="11" key="1">
    <citation type="journal article" date="2014" name="Genome Biol.">
        <title>Genome analysis of a major urban malaria vector mosquito, Anopheles stephensi.</title>
        <authorList>
            <person name="Jiang X."/>
            <person name="Peery A."/>
            <person name="Hall A.B."/>
            <person name="Sharma A."/>
            <person name="Chen X.G."/>
            <person name="Waterhouse R.M."/>
            <person name="Komissarov A."/>
            <person name="Riehle M.M."/>
            <person name="Shouche Y."/>
            <person name="Sharakhova M.V."/>
            <person name="Lawson D."/>
            <person name="Pakpour N."/>
            <person name="Arensburger P."/>
            <person name="Davidson V.L."/>
            <person name="Eiglmeier K."/>
            <person name="Emrich S."/>
            <person name="George P."/>
            <person name="Kennedy R.C."/>
            <person name="Mane S.P."/>
            <person name="Maslen G."/>
            <person name="Oringanje C."/>
            <person name="Qi Y."/>
            <person name="Settlage R."/>
            <person name="Tojo M."/>
            <person name="Tubio J.M."/>
            <person name="Unger M.F."/>
            <person name="Wang B."/>
            <person name="Vernick K.D."/>
            <person name="Ribeiro J.M."/>
            <person name="James A.A."/>
            <person name="Michel K."/>
            <person name="Riehle M.A."/>
            <person name="Luckhart S."/>
            <person name="Sharakhov I.V."/>
            <person name="Tu Z."/>
        </authorList>
    </citation>
    <scope>NUCLEOTIDE SEQUENCE [LARGE SCALE GENOMIC DNA]</scope>
    <source>
        <strain evidence="11">Indian</strain>
    </source>
</reference>
<keyword evidence="3" id="KW-0175">Coiled coil</keyword>
<keyword evidence="11" id="KW-1185">Reference proteome</keyword>
<reference evidence="10" key="2">
    <citation type="submission" date="2020-05" db="UniProtKB">
        <authorList>
            <consortium name="EnsemblMetazoa"/>
        </authorList>
    </citation>
    <scope>IDENTIFICATION</scope>
    <source>
        <strain evidence="10">Indian</strain>
    </source>
</reference>
<evidence type="ECO:0000256" key="5">
    <source>
        <dbReference type="ARBA" id="ARBA00032701"/>
    </source>
</evidence>
<dbReference type="STRING" id="30069.A0A182YN29"/>
<dbReference type="GO" id="GO:0003682">
    <property type="term" value="F:chromatin binding"/>
    <property type="evidence" value="ECO:0007669"/>
    <property type="project" value="TreeGrafter"/>
</dbReference>
<feature type="compositionally biased region" description="Basic residues" evidence="7">
    <location>
        <begin position="1"/>
        <end position="29"/>
    </location>
</feature>
<dbReference type="OMA" id="HYCPQVR"/>
<dbReference type="InterPro" id="IPR011501">
    <property type="entry name" value="Noc3_N"/>
</dbReference>
<evidence type="ECO:0000256" key="6">
    <source>
        <dbReference type="ARBA" id="ARBA00032937"/>
    </source>
</evidence>
<keyword evidence="4" id="KW-0539">Nucleus</keyword>
<evidence type="ECO:0000259" key="9">
    <source>
        <dbReference type="Pfam" id="PF07540"/>
    </source>
</evidence>
<dbReference type="InterPro" id="IPR016903">
    <property type="entry name" value="Nucleolar_cplx-assoc_3"/>
</dbReference>
<comment type="subcellular location">
    <subcellularLocation>
        <location evidence="1">Nucleus</location>
        <location evidence="1">Nucleolus</location>
    </subcellularLocation>
</comment>
<dbReference type="SUPFAM" id="SSF48371">
    <property type="entry name" value="ARM repeat"/>
    <property type="match status" value="1"/>
</dbReference>
<evidence type="ECO:0000259" key="8">
    <source>
        <dbReference type="Pfam" id="PF03914"/>
    </source>
</evidence>
<dbReference type="Pfam" id="PF07540">
    <property type="entry name" value="NOC3p"/>
    <property type="match status" value="1"/>
</dbReference>
<dbReference type="InterPro" id="IPR005612">
    <property type="entry name" value="CCAAT-binding_factor"/>
</dbReference>
<dbReference type="VEuPathDB" id="VectorBase:ASTEI09865"/>
<dbReference type="VEuPathDB" id="VectorBase:ASTE009674"/>
<dbReference type="Proteomes" id="UP000076408">
    <property type="component" value="Unassembled WGS sequence"/>
</dbReference>
<evidence type="ECO:0000313" key="10">
    <source>
        <dbReference type="EnsemblMetazoa" id="ASTEI09865-PA"/>
    </source>
</evidence>
<dbReference type="PANTHER" id="PTHR14428:SF5">
    <property type="entry name" value="NUCLEOLAR COMPLEX PROTEIN 3 HOMOLOG"/>
    <property type="match status" value="1"/>
</dbReference>
<dbReference type="VEuPathDB" id="VectorBase:ASTEI20_031923"/>
<proteinExistence type="inferred from homology"/>
<sequence>MDKSVKKSIKAKPKSIGRKSPHVLVKGKNKTAAGVKPKYGLGAKTTVEKIATDKVEEMEARYQKRVLTEMKIHDSVDHLLPIKIKGKGLISRTIPKQIENRFDTNLAESSNDPPEDAEANLSETHPTEPAVLSLTDILFKRDEQIKEKQFYIGVTCAAILENPEARIENVSALLDLLKETNRDGSINLLAVRKTAMISLVEVFKDIVPEYRIGIVDKEQQKLKKDTLARVNFEHKLLTYYKQLLKHLEGLISNYTRKLKHSEKQSIETRQLLEMAVQCMCDLVLAHPYFNFTPNIVQVLVLMLNNTKEPIRKMVHACFSSLFKTDTRLDLTHHTVRHINMLIKKKQRNIYPEMISCLKYLQINRINMNDDVLLELKKQKLEKHKSYVINMSRKERKRKKKLAELEKDIFETKAEESKQVVRRKLTEISKLTFMIYFKILKRYPDSKVLSVTLEGLSKFAHTINIEFYADLIELLNNLLENVELGYREQLHCIQTVFIILSGQGEVLNIDPARFYSHFYKNLLFVNAGKNHDDMETILKTLDIILFKRRRNVTYHRYVSFVKRLSTLCLQVLPNGSLGLISLIRSCIHMNQKLDILLDTDAVVGSGRFDPFNDEPEFANANCSALYESSCMARHYHPTVRKMITNVLNNSDTVPIAAGRTLTPGEFYTNYDCTEMVFNPEIPRSPKVKYGKNHRMSLASKISKREMLKNSSNKKQVRKFAKSINGLKHLHYDYFLEYLQGSKASN</sequence>
<evidence type="ECO:0000256" key="2">
    <source>
        <dbReference type="ARBA" id="ARBA00007797"/>
    </source>
</evidence>
<dbReference type="Pfam" id="PF03914">
    <property type="entry name" value="CBF"/>
    <property type="match status" value="1"/>
</dbReference>
<dbReference type="GO" id="GO:0005730">
    <property type="term" value="C:nucleolus"/>
    <property type="evidence" value="ECO:0007669"/>
    <property type="project" value="UniProtKB-SubCell"/>
</dbReference>
<dbReference type="EnsemblMetazoa" id="ASTEI09865-RA">
    <property type="protein sequence ID" value="ASTEI09865-PA"/>
    <property type="gene ID" value="ASTEI09865"/>
</dbReference>
<dbReference type="InterPro" id="IPR016024">
    <property type="entry name" value="ARM-type_fold"/>
</dbReference>
<comment type="similarity">
    <text evidence="2">Belongs to the CBF/MAK21 family.</text>
</comment>
<name>A0A182YN29_ANOST</name>
<evidence type="ECO:0000256" key="4">
    <source>
        <dbReference type="ARBA" id="ARBA00023242"/>
    </source>
</evidence>